<accession>A0AAX4HPQ2</accession>
<proteinExistence type="predicted"/>
<feature type="domain" description="2Fe-2S ferredoxin-type" evidence="1">
    <location>
        <begin position="3"/>
        <end position="97"/>
    </location>
</feature>
<dbReference type="Proteomes" id="UP001324634">
    <property type="component" value="Chromosome"/>
</dbReference>
<dbReference type="InterPro" id="IPR001041">
    <property type="entry name" value="2Fe-2S_ferredoxin-type"/>
</dbReference>
<dbReference type="InterPro" id="IPR012675">
    <property type="entry name" value="Beta-grasp_dom_sf"/>
</dbReference>
<dbReference type="AlphaFoldDB" id="A0AAX4HPQ2"/>
<dbReference type="PROSITE" id="PS00197">
    <property type="entry name" value="2FE2S_FER_1"/>
    <property type="match status" value="1"/>
</dbReference>
<dbReference type="InterPro" id="IPR006058">
    <property type="entry name" value="2Fe2S_fd_BS"/>
</dbReference>
<dbReference type="InterPro" id="IPR036010">
    <property type="entry name" value="2Fe-2S_ferredoxin-like_sf"/>
</dbReference>
<evidence type="ECO:0000313" key="2">
    <source>
        <dbReference type="EMBL" id="WPU65097.1"/>
    </source>
</evidence>
<sequence length="97" mass="10850">MSCKIEFLDSDKAPVELKEGDCLSEKLTIHNSPILFGCRIGICGTCAIEVVDQEKPLHERTHDEKEFLGAMAPGRDEVRLACQIHINTNIKIKKTDI</sequence>
<protein>
    <submittedName>
        <fullName evidence="2">2Fe-2S iron-sulfur cluster-binding protein</fullName>
    </submittedName>
</protein>
<reference evidence="2 3" key="1">
    <citation type="submission" date="2023-11" db="EMBL/GenBank/DDBJ databases">
        <title>Peredibacter starrii A3.12.</title>
        <authorList>
            <person name="Mitchell R.J."/>
        </authorList>
    </citation>
    <scope>NUCLEOTIDE SEQUENCE [LARGE SCALE GENOMIC DNA]</scope>
    <source>
        <strain evidence="2 3">A3.12</strain>
    </source>
</reference>
<dbReference type="Gene3D" id="3.10.20.30">
    <property type="match status" value="1"/>
</dbReference>
<organism evidence="2 3">
    <name type="scientific">Peredibacter starrii</name>
    <dbReference type="NCBI Taxonomy" id="28202"/>
    <lineage>
        <taxon>Bacteria</taxon>
        <taxon>Pseudomonadati</taxon>
        <taxon>Bdellovibrionota</taxon>
        <taxon>Bacteriovoracia</taxon>
        <taxon>Bacteriovoracales</taxon>
        <taxon>Bacteriovoracaceae</taxon>
        <taxon>Peredibacter</taxon>
    </lineage>
</organism>
<dbReference type="KEGG" id="psti:SOO65_20580"/>
<dbReference type="SUPFAM" id="SSF54292">
    <property type="entry name" value="2Fe-2S ferredoxin-like"/>
    <property type="match status" value="1"/>
</dbReference>
<keyword evidence="3" id="KW-1185">Reference proteome</keyword>
<dbReference type="EMBL" id="CP139487">
    <property type="protein sequence ID" value="WPU65097.1"/>
    <property type="molecule type" value="Genomic_DNA"/>
</dbReference>
<dbReference type="PROSITE" id="PS51085">
    <property type="entry name" value="2FE2S_FER_2"/>
    <property type="match status" value="1"/>
</dbReference>
<dbReference type="RefSeq" id="WP_321395143.1">
    <property type="nucleotide sequence ID" value="NZ_CP139487.1"/>
</dbReference>
<dbReference type="Pfam" id="PF00111">
    <property type="entry name" value="Fer2"/>
    <property type="match status" value="1"/>
</dbReference>
<gene>
    <name evidence="2" type="ORF">SOO65_20580</name>
</gene>
<evidence type="ECO:0000313" key="3">
    <source>
        <dbReference type="Proteomes" id="UP001324634"/>
    </source>
</evidence>
<dbReference type="CDD" id="cd00207">
    <property type="entry name" value="fer2"/>
    <property type="match status" value="1"/>
</dbReference>
<evidence type="ECO:0000259" key="1">
    <source>
        <dbReference type="PROSITE" id="PS51085"/>
    </source>
</evidence>
<name>A0AAX4HPQ2_9BACT</name>
<dbReference type="GO" id="GO:0051537">
    <property type="term" value="F:2 iron, 2 sulfur cluster binding"/>
    <property type="evidence" value="ECO:0007669"/>
    <property type="project" value="InterPro"/>
</dbReference>